<dbReference type="AlphaFoldDB" id="X1UDG7"/>
<evidence type="ECO:0000313" key="1">
    <source>
        <dbReference type="EMBL" id="GAJ15558.1"/>
    </source>
</evidence>
<protein>
    <submittedName>
        <fullName evidence="1">Uncharacterized protein</fullName>
    </submittedName>
</protein>
<comment type="caution">
    <text evidence="1">The sequence shown here is derived from an EMBL/GenBank/DDBJ whole genome shotgun (WGS) entry which is preliminary data.</text>
</comment>
<organism evidence="1">
    <name type="scientific">marine sediment metagenome</name>
    <dbReference type="NCBI Taxonomy" id="412755"/>
    <lineage>
        <taxon>unclassified sequences</taxon>
        <taxon>metagenomes</taxon>
        <taxon>ecological metagenomes</taxon>
    </lineage>
</organism>
<proteinExistence type="predicted"/>
<gene>
    <name evidence="1" type="ORF">S12H4_42694</name>
</gene>
<accession>X1UDG7</accession>
<dbReference type="EMBL" id="BARW01026148">
    <property type="protein sequence ID" value="GAJ15558.1"/>
    <property type="molecule type" value="Genomic_DNA"/>
</dbReference>
<name>X1UDG7_9ZZZZ</name>
<sequence length="55" mass="6567">MHIKLQKDWLGYYRGSVIEVEDEEAVLLVQRKVASYSSSKSYMTKRDLDFALRRR</sequence>
<reference evidence="1" key="1">
    <citation type="journal article" date="2014" name="Front. Microbiol.">
        <title>High frequency of phylogenetically diverse reductive dehalogenase-homologous genes in deep subseafloor sedimentary metagenomes.</title>
        <authorList>
            <person name="Kawai M."/>
            <person name="Futagami T."/>
            <person name="Toyoda A."/>
            <person name="Takaki Y."/>
            <person name="Nishi S."/>
            <person name="Hori S."/>
            <person name="Arai W."/>
            <person name="Tsubouchi T."/>
            <person name="Morono Y."/>
            <person name="Uchiyama I."/>
            <person name="Ito T."/>
            <person name="Fujiyama A."/>
            <person name="Inagaki F."/>
            <person name="Takami H."/>
        </authorList>
    </citation>
    <scope>NUCLEOTIDE SEQUENCE</scope>
    <source>
        <strain evidence="1">Expedition CK06-06</strain>
    </source>
</reference>